<keyword evidence="5 7" id="KW-1278">Translocase</keyword>
<comment type="subunit">
    <text evidence="7">The complex is composed of two ATP-binding proteins (PotA), two transmembrane proteins (PotB and PotC) and a solute-binding protein (PotD).</text>
</comment>
<keyword evidence="4 7" id="KW-0067">ATP-binding</keyword>
<evidence type="ECO:0000259" key="8">
    <source>
        <dbReference type="PROSITE" id="PS50893"/>
    </source>
</evidence>
<dbReference type="InterPro" id="IPR005893">
    <property type="entry name" value="PotA-like"/>
</dbReference>
<organism evidence="9 10">
    <name type="scientific">Shinella yambaruensis</name>
    <dbReference type="NCBI Taxonomy" id="415996"/>
    <lineage>
        <taxon>Bacteria</taxon>
        <taxon>Pseudomonadati</taxon>
        <taxon>Pseudomonadota</taxon>
        <taxon>Alphaproteobacteria</taxon>
        <taxon>Hyphomicrobiales</taxon>
        <taxon>Rhizobiaceae</taxon>
        <taxon>Shinella</taxon>
    </lineage>
</organism>
<accession>A0ABQ5ZD91</accession>
<gene>
    <name evidence="7" type="primary">potA</name>
    <name evidence="9" type="ORF">GCM10007923_18400</name>
</gene>
<dbReference type="InterPro" id="IPR027417">
    <property type="entry name" value="P-loop_NTPase"/>
</dbReference>
<name>A0ABQ5ZD91_9HYPH</name>
<comment type="function">
    <text evidence="7">Part of the ABC transporter complex PotABCD involved in spermidine/putrescine import. Responsible for energy coupling to the transport system.</text>
</comment>
<evidence type="ECO:0000256" key="6">
    <source>
        <dbReference type="ARBA" id="ARBA00023136"/>
    </source>
</evidence>
<evidence type="ECO:0000256" key="2">
    <source>
        <dbReference type="ARBA" id="ARBA00022475"/>
    </source>
</evidence>
<evidence type="ECO:0000256" key="3">
    <source>
        <dbReference type="ARBA" id="ARBA00022741"/>
    </source>
</evidence>
<proteinExistence type="inferred from homology"/>
<protein>
    <recommendedName>
        <fullName evidence="7">Spermidine/putrescine import ATP-binding protein PotA</fullName>
        <ecNumber evidence="7">7.6.2.11</ecNumber>
    </recommendedName>
</protein>
<dbReference type="InterPro" id="IPR003593">
    <property type="entry name" value="AAA+_ATPase"/>
</dbReference>
<dbReference type="PANTHER" id="PTHR42781">
    <property type="entry name" value="SPERMIDINE/PUTRESCINE IMPORT ATP-BINDING PROTEIN POTA"/>
    <property type="match status" value="1"/>
</dbReference>
<evidence type="ECO:0000256" key="5">
    <source>
        <dbReference type="ARBA" id="ARBA00022967"/>
    </source>
</evidence>
<sequence length="356" mass="39070">MQPVVQFKNVNKFYGTQAAVEDLDLAIDAGQFVTLLGPSGCGKSTTLRMLGGFEDPTSGEIYLDGKPISHLPPNRRNVNIVFQDYALFPHLSVMRNIAFGLELKGLAQDAIHRRVTELLSLVSLADYAERMPAQLSGGQRQRVALMRALAPDPNVLLLDEPLSALDAKLRQQMQIELKSIQQKTGKTFLFVTHDQEEALTMSDVIVVMNKGRIEQMGGPDELYARPRSRFVADFIGRSNFIEGKVVSVSGNIASLDWQGNIIHADVNGTSPATDKVVTVALRPEALYCLTEKPEGRLALKGRITGRVFKGAHTSLTVTLENGTSLLVQLDPVALSHIDGDDVWIGWRERDAVLLAD</sequence>
<keyword evidence="3 7" id="KW-0547">Nucleotide-binding</keyword>
<dbReference type="EC" id="7.6.2.11" evidence="7"/>
<keyword evidence="6 7" id="KW-0472">Membrane</keyword>
<evidence type="ECO:0000256" key="1">
    <source>
        <dbReference type="ARBA" id="ARBA00022448"/>
    </source>
</evidence>
<comment type="similarity">
    <text evidence="7">Belongs to the ABC transporter superfamily. Spermidine/putrescine importer (TC 3.A.1.11.1) family.</text>
</comment>
<evidence type="ECO:0000256" key="7">
    <source>
        <dbReference type="RuleBase" id="RU364083"/>
    </source>
</evidence>
<dbReference type="Gene3D" id="3.40.50.300">
    <property type="entry name" value="P-loop containing nucleotide triphosphate hydrolases"/>
    <property type="match status" value="1"/>
</dbReference>
<dbReference type="Pfam" id="PF08402">
    <property type="entry name" value="TOBE_2"/>
    <property type="match status" value="1"/>
</dbReference>
<dbReference type="PROSITE" id="PS50893">
    <property type="entry name" value="ABC_TRANSPORTER_2"/>
    <property type="match status" value="1"/>
</dbReference>
<evidence type="ECO:0000313" key="10">
    <source>
        <dbReference type="Proteomes" id="UP001156702"/>
    </source>
</evidence>
<dbReference type="Proteomes" id="UP001156702">
    <property type="component" value="Unassembled WGS sequence"/>
</dbReference>
<comment type="caution">
    <text evidence="9">The sequence shown here is derived from an EMBL/GenBank/DDBJ whole genome shotgun (WGS) entry which is preliminary data.</text>
</comment>
<dbReference type="EMBL" id="BSOP01000015">
    <property type="protein sequence ID" value="GLR50633.1"/>
    <property type="molecule type" value="Genomic_DNA"/>
</dbReference>
<dbReference type="InterPro" id="IPR008995">
    <property type="entry name" value="Mo/tungstate-bd_C_term_dom"/>
</dbReference>
<evidence type="ECO:0000313" key="9">
    <source>
        <dbReference type="EMBL" id="GLR50633.1"/>
    </source>
</evidence>
<dbReference type="InterPro" id="IPR050093">
    <property type="entry name" value="ABC_SmlMolc_Importer"/>
</dbReference>
<dbReference type="Pfam" id="PF00005">
    <property type="entry name" value="ABC_tran"/>
    <property type="match status" value="1"/>
</dbReference>
<reference evidence="10" key="1">
    <citation type="journal article" date="2019" name="Int. J. Syst. Evol. Microbiol.">
        <title>The Global Catalogue of Microorganisms (GCM) 10K type strain sequencing project: providing services to taxonomists for standard genome sequencing and annotation.</title>
        <authorList>
            <consortium name="The Broad Institute Genomics Platform"/>
            <consortium name="The Broad Institute Genome Sequencing Center for Infectious Disease"/>
            <person name="Wu L."/>
            <person name="Ma J."/>
        </authorList>
    </citation>
    <scope>NUCLEOTIDE SEQUENCE [LARGE SCALE GENOMIC DNA]</scope>
    <source>
        <strain evidence="10">NBRC 102122</strain>
    </source>
</reference>
<dbReference type="RefSeq" id="WP_244770647.1">
    <property type="nucleotide sequence ID" value="NZ_BSOP01000015.1"/>
</dbReference>
<feature type="domain" description="ABC transporter" evidence="8">
    <location>
        <begin position="5"/>
        <end position="235"/>
    </location>
</feature>
<keyword evidence="2 7" id="KW-1003">Cell membrane</keyword>
<keyword evidence="10" id="KW-1185">Reference proteome</keyword>
<dbReference type="Gene3D" id="2.40.50.100">
    <property type="match status" value="1"/>
</dbReference>
<evidence type="ECO:0000256" key="4">
    <source>
        <dbReference type="ARBA" id="ARBA00022840"/>
    </source>
</evidence>
<dbReference type="InterPro" id="IPR003439">
    <property type="entry name" value="ABC_transporter-like_ATP-bd"/>
</dbReference>
<dbReference type="SUPFAM" id="SSF50331">
    <property type="entry name" value="MOP-like"/>
    <property type="match status" value="1"/>
</dbReference>
<comment type="catalytic activity">
    <reaction evidence="7">
        <text>ATP + H2O + polyamine-[polyamine-binding protein]Side 1 = ADP + phosphate + polyamineSide 2 + [polyamine-binding protein]Side 1.</text>
        <dbReference type="EC" id="7.6.2.11"/>
    </reaction>
</comment>
<dbReference type="InterPro" id="IPR013611">
    <property type="entry name" value="Transp-assoc_OB_typ2"/>
</dbReference>
<dbReference type="SUPFAM" id="SSF52540">
    <property type="entry name" value="P-loop containing nucleoside triphosphate hydrolases"/>
    <property type="match status" value="1"/>
</dbReference>
<keyword evidence="1 7" id="KW-0813">Transport</keyword>
<dbReference type="SMART" id="SM00382">
    <property type="entry name" value="AAA"/>
    <property type="match status" value="1"/>
</dbReference>
<dbReference type="PANTHER" id="PTHR42781:SF4">
    <property type="entry name" value="SPERMIDINE_PUTRESCINE IMPORT ATP-BINDING PROTEIN POTA"/>
    <property type="match status" value="1"/>
</dbReference>
<dbReference type="NCBIfam" id="TIGR01187">
    <property type="entry name" value="potA"/>
    <property type="match status" value="1"/>
</dbReference>